<reference evidence="2" key="1">
    <citation type="submission" date="2018-07" db="EMBL/GenBank/DDBJ databases">
        <authorList>
            <person name="Zhao J."/>
        </authorList>
    </citation>
    <scope>NUCLEOTIDE SEQUENCE [LARGE SCALE GENOMIC DNA]</scope>
    <source>
        <strain evidence="2">GSSD-12</strain>
    </source>
</reference>
<sequence length="104" mass="11185">MQLRFVGIDPETGTSNSPTVWLRERAEELVFQGWKPDAELERECAAFHVPGHAVGIPSDETVVRIPFRMISVLREACDAAERAAAQLRGAHGGDDAGGRASGDA</sequence>
<protein>
    <submittedName>
        <fullName evidence="1">Uncharacterized protein</fullName>
    </submittedName>
</protein>
<organism evidence="1 2">
    <name type="scientific">Streptomyces paludis</name>
    <dbReference type="NCBI Taxonomy" id="2282738"/>
    <lineage>
        <taxon>Bacteria</taxon>
        <taxon>Bacillati</taxon>
        <taxon>Actinomycetota</taxon>
        <taxon>Actinomycetes</taxon>
        <taxon>Kitasatosporales</taxon>
        <taxon>Streptomycetaceae</taxon>
        <taxon>Streptomyces</taxon>
    </lineage>
</organism>
<accession>A0A345HSK6</accession>
<dbReference type="AlphaFoldDB" id="A0A345HSK6"/>
<dbReference type="EMBL" id="CP031194">
    <property type="protein sequence ID" value="AXG79680.1"/>
    <property type="molecule type" value="Genomic_DNA"/>
</dbReference>
<dbReference type="OrthoDB" id="3214245at2"/>
<keyword evidence="2" id="KW-1185">Reference proteome</keyword>
<gene>
    <name evidence="1" type="ORF">DVK44_20790</name>
</gene>
<evidence type="ECO:0000313" key="2">
    <source>
        <dbReference type="Proteomes" id="UP000253868"/>
    </source>
</evidence>
<dbReference type="KEGG" id="spad:DVK44_20790"/>
<dbReference type="RefSeq" id="WP_114661009.1">
    <property type="nucleotide sequence ID" value="NZ_CP031194.1"/>
</dbReference>
<dbReference type="Proteomes" id="UP000253868">
    <property type="component" value="Chromosome"/>
</dbReference>
<evidence type="ECO:0000313" key="1">
    <source>
        <dbReference type="EMBL" id="AXG79680.1"/>
    </source>
</evidence>
<name>A0A345HSK6_9ACTN</name>
<proteinExistence type="predicted"/>